<dbReference type="RefSeq" id="WP_170848916.1">
    <property type="nucleotide sequence ID" value="NZ_CBCRYP010000022.1"/>
</dbReference>
<organism evidence="1 2">
    <name type="scientific">Paracoccus aminovorans</name>
    <dbReference type="NCBI Taxonomy" id="34004"/>
    <lineage>
        <taxon>Bacteria</taxon>
        <taxon>Pseudomonadati</taxon>
        <taxon>Pseudomonadota</taxon>
        <taxon>Alphaproteobacteria</taxon>
        <taxon>Rhodobacterales</taxon>
        <taxon>Paracoccaceae</taxon>
        <taxon>Paracoccus</taxon>
    </lineage>
</organism>
<dbReference type="EMBL" id="FOPU01000011">
    <property type="protein sequence ID" value="SFH42898.1"/>
    <property type="molecule type" value="Genomic_DNA"/>
</dbReference>
<evidence type="ECO:0000313" key="1">
    <source>
        <dbReference type="EMBL" id="SFH42898.1"/>
    </source>
</evidence>
<sequence length="57" mass="6329">MANSESGPVVDPELDKALSELLAQTEKEPISPRLRELAKRLESALDDARQRRSGPTR</sequence>
<protein>
    <submittedName>
        <fullName evidence="1">Uncharacterized protein</fullName>
    </submittedName>
</protein>
<proteinExistence type="predicted"/>
<dbReference type="STRING" id="34004.SAMN04488021_11177"/>
<evidence type="ECO:0000313" key="2">
    <source>
        <dbReference type="Proteomes" id="UP000183635"/>
    </source>
</evidence>
<reference evidence="1 2" key="1">
    <citation type="submission" date="2016-10" db="EMBL/GenBank/DDBJ databases">
        <authorList>
            <person name="de Groot N.N."/>
        </authorList>
    </citation>
    <scope>NUCLEOTIDE SEQUENCE [LARGE SCALE GENOMIC DNA]</scope>
    <source>
        <strain evidence="1 2">DSM 8537</strain>
    </source>
</reference>
<name>A0A1I2ZYQ4_9RHOB</name>
<dbReference type="AlphaFoldDB" id="A0A1I2ZYQ4"/>
<gene>
    <name evidence="1" type="ORF">SAMN04488021_11177</name>
</gene>
<dbReference type="Proteomes" id="UP000183635">
    <property type="component" value="Unassembled WGS sequence"/>
</dbReference>
<keyword evidence="2" id="KW-1185">Reference proteome</keyword>
<accession>A0A1I2ZYQ4</accession>